<proteinExistence type="predicted"/>
<name>A0A6J7BM06_9ZZZZ</name>
<protein>
    <submittedName>
        <fullName evidence="2">Unannotated protein</fullName>
    </submittedName>
</protein>
<dbReference type="EMBL" id="CAFBPU010000002">
    <property type="protein sequence ID" value="CAB5019275.1"/>
    <property type="molecule type" value="Genomic_DNA"/>
</dbReference>
<feature type="transmembrane region" description="Helical" evidence="1">
    <location>
        <begin position="159"/>
        <end position="178"/>
    </location>
</feature>
<feature type="transmembrane region" description="Helical" evidence="1">
    <location>
        <begin position="48"/>
        <end position="65"/>
    </location>
</feature>
<evidence type="ECO:0000313" key="4">
    <source>
        <dbReference type="EMBL" id="CAB5019275.1"/>
    </source>
</evidence>
<evidence type="ECO:0000256" key="1">
    <source>
        <dbReference type="SAM" id="Phobius"/>
    </source>
</evidence>
<feature type="transmembrane region" description="Helical" evidence="1">
    <location>
        <begin position="102"/>
        <end position="123"/>
    </location>
</feature>
<dbReference type="AlphaFoldDB" id="A0A6J7BM06"/>
<evidence type="ECO:0000313" key="2">
    <source>
        <dbReference type="EMBL" id="CAB4845984.1"/>
    </source>
</evidence>
<dbReference type="Pfam" id="PF03729">
    <property type="entry name" value="DUF308"/>
    <property type="match status" value="2"/>
</dbReference>
<keyword evidence="1" id="KW-0472">Membrane</keyword>
<accession>A0A6J7BM06</accession>
<feature type="transmembrane region" description="Helical" evidence="1">
    <location>
        <begin position="21"/>
        <end position="42"/>
    </location>
</feature>
<keyword evidence="1" id="KW-1133">Transmembrane helix</keyword>
<dbReference type="PANTHER" id="PTHR34989">
    <property type="entry name" value="PROTEIN HDED"/>
    <property type="match status" value="1"/>
</dbReference>
<feature type="transmembrane region" description="Helical" evidence="1">
    <location>
        <begin position="135"/>
        <end position="153"/>
    </location>
</feature>
<organism evidence="2">
    <name type="scientific">freshwater metagenome</name>
    <dbReference type="NCBI Taxonomy" id="449393"/>
    <lineage>
        <taxon>unclassified sequences</taxon>
        <taxon>metagenomes</taxon>
        <taxon>ecological metagenomes</taxon>
    </lineage>
</organism>
<dbReference type="GO" id="GO:0005886">
    <property type="term" value="C:plasma membrane"/>
    <property type="evidence" value="ECO:0007669"/>
    <property type="project" value="TreeGrafter"/>
</dbReference>
<dbReference type="EMBL" id="CAFBIZ010000003">
    <property type="protein sequence ID" value="CAB4845984.1"/>
    <property type="molecule type" value="Genomic_DNA"/>
</dbReference>
<evidence type="ECO:0000313" key="3">
    <source>
        <dbReference type="EMBL" id="CAB4940139.1"/>
    </source>
</evidence>
<dbReference type="EMBL" id="CAFBND010000032">
    <property type="protein sequence ID" value="CAB4940139.1"/>
    <property type="molecule type" value="Genomic_DNA"/>
</dbReference>
<sequence length="189" mass="19843">MSTTSDSLAERDTLAALGRSWWLLLAAGALTVILGLACVVWTDKTVTLLAVLFGLYLLVSGILTLAQSFSNAANRGLLAISGILSIILAVYCFKAIHNDNQAELLALFIGLAWLLRGIIQFLVALQSKGADGRGWLMISALLLIVGAIVVFVYPSLALGALVSISGIMLIIVGLSEIATSFQVKKLAGA</sequence>
<dbReference type="InterPro" id="IPR052712">
    <property type="entry name" value="Acid_resist_chaperone_HdeD"/>
</dbReference>
<dbReference type="PANTHER" id="PTHR34989:SF1">
    <property type="entry name" value="PROTEIN HDED"/>
    <property type="match status" value="1"/>
</dbReference>
<gene>
    <name evidence="2" type="ORF">UFOPK3268_00049</name>
    <name evidence="3" type="ORF">UFOPK3752_01011</name>
    <name evidence="4" type="ORF">UFOPK4150_00145</name>
</gene>
<feature type="transmembrane region" description="Helical" evidence="1">
    <location>
        <begin position="77"/>
        <end position="96"/>
    </location>
</feature>
<dbReference type="InterPro" id="IPR005325">
    <property type="entry name" value="DUF308_memb"/>
</dbReference>
<reference evidence="2" key="1">
    <citation type="submission" date="2020-05" db="EMBL/GenBank/DDBJ databases">
        <authorList>
            <person name="Chiriac C."/>
            <person name="Salcher M."/>
            <person name="Ghai R."/>
            <person name="Kavagutti S V."/>
        </authorList>
    </citation>
    <scope>NUCLEOTIDE SEQUENCE</scope>
</reference>
<keyword evidence="1" id="KW-0812">Transmembrane</keyword>